<dbReference type="WBParaSite" id="ACRNAN_scaffold16852.g12731.t1">
    <property type="protein sequence ID" value="ACRNAN_scaffold16852.g12731.t1"/>
    <property type="gene ID" value="ACRNAN_scaffold16852.g12731"/>
</dbReference>
<accession>A0A914D2G1</accession>
<protein>
    <submittedName>
        <fullName evidence="3">Uncharacterized protein</fullName>
    </submittedName>
</protein>
<dbReference type="Proteomes" id="UP000887540">
    <property type="component" value="Unplaced"/>
</dbReference>
<organism evidence="2 3">
    <name type="scientific">Acrobeloides nanus</name>
    <dbReference type="NCBI Taxonomy" id="290746"/>
    <lineage>
        <taxon>Eukaryota</taxon>
        <taxon>Metazoa</taxon>
        <taxon>Ecdysozoa</taxon>
        <taxon>Nematoda</taxon>
        <taxon>Chromadorea</taxon>
        <taxon>Rhabditida</taxon>
        <taxon>Tylenchina</taxon>
        <taxon>Cephalobomorpha</taxon>
        <taxon>Cephaloboidea</taxon>
        <taxon>Cephalobidae</taxon>
        <taxon>Acrobeloides</taxon>
    </lineage>
</organism>
<evidence type="ECO:0000256" key="1">
    <source>
        <dbReference type="SAM" id="MobiDB-lite"/>
    </source>
</evidence>
<dbReference type="PANTHER" id="PTHR38608:SF4">
    <property type="entry name" value="PROTEIN CBG07207"/>
    <property type="match status" value="1"/>
</dbReference>
<sequence length="218" mass="24404">MLGNVNIPNDEPFEFYAVPERYLGLPEGMNEPSPYYGSTEESNSIPSKRTSPLNLFNKRGASQIKYLQDGRKVLNGELVENTPPPKHWEQLIFRTFVHKIEDEIESPIDQFSAIQSTFSLLTADQKPRSHSTFSLVSQDLVVSRCEKCCPNQKIAETLSRIATDVGVNSPTKSLSCSNNKARKHLNSESKATKSNLLSQLKSHFGLMQGWKALGIFIS</sequence>
<dbReference type="AlphaFoldDB" id="A0A914D2G1"/>
<keyword evidence="2" id="KW-1185">Reference proteome</keyword>
<name>A0A914D2G1_9BILA</name>
<dbReference type="PANTHER" id="PTHR38608">
    <property type="entry name" value="PROTEIN CBG07207"/>
    <property type="match status" value="1"/>
</dbReference>
<evidence type="ECO:0000313" key="3">
    <source>
        <dbReference type="WBParaSite" id="ACRNAN_scaffold16852.g12731.t1"/>
    </source>
</evidence>
<proteinExistence type="predicted"/>
<evidence type="ECO:0000313" key="2">
    <source>
        <dbReference type="Proteomes" id="UP000887540"/>
    </source>
</evidence>
<feature type="compositionally biased region" description="Polar residues" evidence="1">
    <location>
        <begin position="39"/>
        <end position="52"/>
    </location>
</feature>
<reference evidence="3" key="1">
    <citation type="submission" date="2022-11" db="UniProtKB">
        <authorList>
            <consortium name="WormBaseParasite"/>
        </authorList>
    </citation>
    <scope>IDENTIFICATION</scope>
</reference>
<feature type="region of interest" description="Disordered" evidence="1">
    <location>
        <begin position="33"/>
        <end position="52"/>
    </location>
</feature>